<feature type="transmembrane region" description="Helical" evidence="1">
    <location>
        <begin position="131"/>
        <end position="151"/>
    </location>
</feature>
<dbReference type="RefSeq" id="WP_013779926.1">
    <property type="nucleotide sequence ID" value="NC_015520.1"/>
</dbReference>
<dbReference type="Proteomes" id="UP000008457">
    <property type="component" value="Chromosome"/>
</dbReference>
<reference evidence="3" key="1">
    <citation type="submission" date="2010-11" db="EMBL/GenBank/DDBJ databases">
        <title>The complete genome of Mahella australiensis DSM 15567.</title>
        <authorList>
            <consortium name="US DOE Joint Genome Institute (JGI-PGF)"/>
            <person name="Lucas S."/>
            <person name="Copeland A."/>
            <person name="Lapidus A."/>
            <person name="Bruce D."/>
            <person name="Goodwin L."/>
            <person name="Pitluck S."/>
            <person name="Kyrpides N."/>
            <person name="Mavromatis K."/>
            <person name="Pagani I."/>
            <person name="Ivanova N."/>
            <person name="Teshima H."/>
            <person name="Brettin T."/>
            <person name="Detter J.C."/>
            <person name="Han C."/>
            <person name="Tapia R."/>
            <person name="Land M."/>
            <person name="Hauser L."/>
            <person name="Markowitz V."/>
            <person name="Cheng J.-F."/>
            <person name="Hugenholtz P."/>
            <person name="Woyke T."/>
            <person name="Wu D."/>
            <person name="Spring S."/>
            <person name="Pukall R."/>
            <person name="Steenblock K."/>
            <person name="Schneider S."/>
            <person name="Klenk H.-P."/>
            <person name="Eisen J.A."/>
        </authorList>
    </citation>
    <scope>NUCLEOTIDE SEQUENCE [LARGE SCALE GENOMIC DNA]</scope>
    <source>
        <strain evidence="3">DSM 15567 / CIP 107919 / 50-1 BON</strain>
    </source>
</reference>
<evidence type="ECO:0000313" key="3">
    <source>
        <dbReference type="Proteomes" id="UP000008457"/>
    </source>
</evidence>
<name>F3ZX44_MAHA5</name>
<keyword evidence="1" id="KW-0472">Membrane</keyword>
<keyword evidence="1" id="KW-1133">Transmembrane helix</keyword>
<evidence type="ECO:0000256" key="1">
    <source>
        <dbReference type="SAM" id="Phobius"/>
    </source>
</evidence>
<keyword evidence="3" id="KW-1185">Reference proteome</keyword>
<keyword evidence="1" id="KW-0812">Transmembrane</keyword>
<dbReference type="KEGG" id="mas:Mahau_0276"/>
<accession>F3ZX44</accession>
<proteinExistence type="predicted"/>
<feature type="transmembrane region" description="Helical" evidence="1">
    <location>
        <begin position="88"/>
        <end position="111"/>
    </location>
</feature>
<organism evidence="2 3">
    <name type="scientific">Mahella australiensis (strain DSM 15567 / CIP 107919 / 50-1 BON)</name>
    <dbReference type="NCBI Taxonomy" id="697281"/>
    <lineage>
        <taxon>Bacteria</taxon>
        <taxon>Bacillati</taxon>
        <taxon>Bacillota</taxon>
        <taxon>Clostridia</taxon>
        <taxon>Thermoanaerobacterales</taxon>
        <taxon>Thermoanaerobacterales Family IV. Incertae Sedis</taxon>
        <taxon>Mahella</taxon>
    </lineage>
</organism>
<reference evidence="2 3" key="2">
    <citation type="journal article" date="2011" name="Stand. Genomic Sci.">
        <title>Complete genome sequence of Mahella australiensis type strain (50-1 BON).</title>
        <authorList>
            <person name="Sikorski J."/>
            <person name="Teshima H."/>
            <person name="Nolan M."/>
            <person name="Lucas S."/>
            <person name="Hammon N."/>
            <person name="Deshpande S."/>
            <person name="Cheng J.F."/>
            <person name="Pitluck S."/>
            <person name="Liolios K."/>
            <person name="Pagani I."/>
            <person name="Ivanova N."/>
            <person name="Huntemann M."/>
            <person name="Mavromatis K."/>
            <person name="Ovchinikova G."/>
            <person name="Pati A."/>
            <person name="Tapia R."/>
            <person name="Han C."/>
            <person name="Goodwin L."/>
            <person name="Chen A."/>
            <person name="Palaniappan K."/>
            <person name="Land M."/>
            <person name="Hauser L."/>
            <person name="Ngatchou-Djao O.D."/>
            <person name="Rohde M."/>
            <person name="Pukall R."/>
            <person name="Spring S."/>
            <person name="Abt B."/>
            <person name="Goker M."/>
            <person name="Detter J.C."/>
            <person name="Woyke T."/>
            <person name="Bristow J."/>
            <person name="Markowitz V."/>
            <person name="Hugenholtz P."/>
            <person name="Eisen J.A."/>
            <person name="Kyrpides N.C."/>
            <person name="Klenk H.P."/>
            <person name="Lapidus A."/>
        </authorList>
    </citation>
    <scope>NUCLEOTIDE SEQUENCE [LARGE SCALE GENOMIC DNA]</scope>
    <source>
        <strain evidence="3">DSM 15567 / CIP 107919 / 50-1 BON</strain>
    </source>
</reference>
<feature type="transmembrane region" description="Helical" evidence="1">
    <location>
        <begin position="158"/>
        <end position="177"/>
    </location>
</feature>
<feature type="transmembrane region" description="Helical" evidence="1">
    <location>
        <begin position="21"/>
        <end position="45"/>
    </location>
</feature>
<gene>
    <name evidence="2" type="ordered locus">Mahau_0276</name>
</gene>
<evidence type="ECO:0000313" key="2">
    <source>
        <dbReference type="EMBL" id="AEE95493.1"/>
    </source>
</evidence>
<feature type="transmembrane region" description="Helical" evidence="1">
    <location>
        <begin position="57"/>
        <end position="76"/>
    </location>
</feature>
<protein>
    <submittedName>
        <fullName evidence="2">Uncharacterized protein</fullName>
    </submittedName>
</protein>
<dbReference type="HOGENOM" id="CLU_1265681_0_0_9"/>
<dbReference type="EMBL" id="CP002360">
    <property type="protein sequence ID" value="AEE95493.1"/>
    <property type="molecule type" value="Genomic_DNA"/>
</dbReference>
<sequence>MVKVDSKANENYLLTFFKKLLVINAIFFISRIMTKSIFIVLYNNIDNLGHVTLLDNLVLQVITYIGFIVLFIFYLRTVKRGVELEDQLIVKTWFFSYMLLLILGPLIITAIRYTIFHNEINTREYVIFSSIIPYLYIGLSAMATSIVLYFTGSILNITLIKVTAYIYPIITMLIMLLPPQDLSINDKLSIQLYIVKPLYTLQYIGSLFIIFKAYAKAR</sequence>
<dbReference type="AlphaFoldDB" id="F3ZX44"/>
<feature type="transmembrane region" description="Helical" evidence="1">
    <location>
        <begin position="197"/>
        <end position="215"/>
    </location>
</feature>